<reference evidence="1 2" key="1">
    <citation type="submission" date="2024-02" db="EMBL/GenBank/DDBJ databases">
        <title>High-quality chromosome-scale genome assembly of Pensacola bahiagrass (Paspalum notatum Flugge var. saurae).</title>
        <authorList>
            <person name="Vega J.M."/>
            <person name="Podio M."/>
            <person name="Orjuela J."/>
            <person name="Siena L.A."/>
            <person name="Pessino S.C."/>
            <person name="Combes M.C."/>
            <person name="Mariac C."/>
            <person name="Albertini E."/>
            <person name="Pupilli F."/>
            <person name="Ortiz J.P.A."/>
            <person name="Leblanc O."/>
        </authorList>
    </citation>
    <scope>NUCLEOTIDE SEQUENCE [LARGE SCALE GENOMIC DNA]</scope>
    <source>
        <strain evidence="1">R1</strain>
        <tissue evidence="1">Leaf</tissue>
    </source>
</reference>
<protein>
    <submittedName>
        <fullName evidence="1">Uncharacterized protein</fullName>
    </submittedName>
</protein>
<dbReference type="Proteomes" id="UP001341281">
    <property type="component" value="Chromosome 06"/>
</dbReference>
<accession>A0AAQ3X0M6</accession>
<dbReference type="AlphaFoldDB" id="A0AAQ3X0M6"/>
<organism evidence="1 2">
    <name type="scientific">Paspalum notatum var. saurae</name>
    <dbReference type="NCBI Taxonomy" id="547442"/>
    <lineage>
        <taxon>Eukaryota</taxon>
        <taxon>Viridiplantae</taxon>
        <taxon>Streptophyta</taxon>
        <taxon>Embryophyta</taxon>
        <taxon>Tracheophyta</taxon>
        <taxon>Spermatophyta</taxon>
        <taxon>Magnoliopsida</taxon>
        <taxon>Liliopsida</taxon>
        <taxon>Poales</taxon>
        <taxon>Poaceae</taxon>
        <taxon>PACMAD clade</taxon>
        <taxon>Panicoideae</taxon>
        <taxon>Andropogonodae</taxon>
        <taxon>Paspaleae</taxon>
        <taxon>Paspalinae</taxon>
        <taxon>Paspalum</taxon>
    </lineage>
</organism>
<dbReference type="EMBL" id="CP144750">
    <property type="protein sequence ID" value="WVZ80096.1"/>
    <property type="molecule type" value="Genomic_DNA"/>
</dbReference>
<evidence type="ECO:0000313" key="2">
    <source>
        <dbReference type="Proteomes" id="UP001341281"/>
    </source>
</evidence>
<gene>
    <name evidence="1" type="ORF">U9M48_027601</name>
</gene>
<sequence>MEIKSLRQEIQKRNAFLKAQKEYQKEHQAHAERLHAQQMAAIQAMYQAQGMTFVMPEVAPAPVPTQWGMFAQMNFSPAPQQSGQHIDPALGDFVNNLFASGGSGHNSNEPGAI</sequence>
<proteinExistence type="predicted"/>
<name>A0AAQ3X0M6_PASNO</name>
<keyword evidence="2" id="KW-1185">Reference proteome</keyword>
<evidence type="ECO:0000313" key="1">
    <source>
        <dbReference type="EMBL" id="WVZ80096.1"/>
    </source>
</evidence>